<dbReference type="RefSeq" id="XP_001270760.1">
    <property type="nucleotide sequence ID" value="XM_001270759.1"/>
</dbReference>
<dbReference type="EMBL" id="DS027056">
    <property type="protein sequence ID" value="EAW09334.1"/>
    <property type="molecule type" value="Genomic_DNA"/>
</dbReference>
<evidence type="ECO:0000313" key="2">
    <source>
        <dbReference type="Proteomes" id="UP000006701"/>
    </source>
</evidence>
<dbReference type="AlphaFoldDB" id="A1CJL0"/>
<dbReference type="VEuPathDB" id="FungiDB:ACLA_035370"/>
<gene>
    <name evidence="1" type="ORF">ACLA_035370</name>
</gene>
<dbReference type="GeneID" id="4703375"/>
<protein>
    <submittedName>
        <fullName evidence="1">Uncharacterized protein</fullName>
    </submittedName>
</protein>
<keyword evidence="2" id="KW-1185">Reference proteome</keyword>
<dbReference type="Proteomes" id="UP000006701">
    <property type="component" value="Unassembled WGS sequence"/>
</dbReference>
<dbReference type="OMA" id="ECEIWRT"/>
<dbReference type="HOGENOM" id="CLU_1170917_0_0_1"/>
<sequence length="236" mass="27330">MEGECECGYYDKNFPGGSVLRKLQGTTWDVGDHAVLLQEIVLEHYDYGFAQRKAMFEAELVGEKKPVFVTIWVQSDPFQKGPDPRNELKHRALELFQYECDVWEALSGSGHTPDFFGAAELVQDSTFEYPGGYLHLIAQGRYPFVGLEEAYEWLYESNLPFIEKQLRDMVVYATDIDVFEETEVYDDPLKDNQRAVIRIDKVMEEVRRRVVETHGPITVEPEDAEFFDYDWKPTGC</sequence>
<dbReference type="KEGG" id="act:ACLA_035370"/>
<reference evidence="1 2" key="1">
    <citation type="journal article" date="2008" name="PLoS Genet.">
        <title>Genomic islands in the pathogenic filamentous fungus Aspergillus fumigatus.</title>
        <authorList>
            <person name="Fedorova N.D."/>
            <person name="Khaldi N."/>
            <person name="Joardar V.S."/>
            <person name="Maiti R."/>
            <person name="Amedeo P."/>
            <person name="Anderson M.J."/>
            <person name="Crabtree J."/>
            <person name="Silva J.C."/>
            <person name="Badger J.H."/>
            <person name="Albarraq A."/>
            <person name="Angiuoli S."/>
            <person name="Bussey H."/>
            <person name="Bowyer P."/>
            <person name="Cotty P.J."/>
            <person name="Dyer P.S."/>
            <person name="Egan A."/>
            <person name="Galens K."/>
            <person name="Fraser-Liggett C.M."/>
            <person name="Haas B.J."/>
            <person name="Inman J.M."/>
            <person name="Kent R."/>
            <person name="Lemieux S."/>
            <person name="Malavazi I."/>
            <person name="Orvis J."/>
            <person name="Roemer T."/>
            <person name="Ronning C.M."/>
            <person name="Sundaram J.P."/>
            <person name="Sutton G."/>
            <person name="Turner G."/>
            <person name="Venter J.C."/>
            <person name="White O.R."/>
            <person name="Whitty B.R."/>
            <person name="Youngman P."/>
            <person name="Wolfe K.H."/>
            <person name="Goldman G.H."/>
            <person name="Wortman J.R."/>
            <person name="Jiang B."/>
            <person name="Denning D.W."/>
            <person name="Nierman W.C."/>
        </authorList>
    </citation>
    <scope>NUCLEOTIDE SEQUENCE [LARGE SCALE GENOMIC DNA]</scope>
    <source>
        <strain evidence="2">ATCC 1007 / CBS 513.65 / DSM 816 / NCTC 3887 / NRRL 1</strain>
    </source>
</reference>
<proteinExistence type="predicted"/>
<name>A1CJL0_ASPCL</name>
<organism evidence="1 2">
    <name type="scientific">Aspergillus clavatus (strain ATCC 1007 / CBS 513.65 / DSM 816 / NCTC 3887 / NRRL 1 / QM 1276 / 107)</name>
    <dbReference type="NCBI Taxonomy" id="344612"/>
    <lineage>
        <taxon>Eukaryota</taxon>
        <taxon>Fungi</taxon>
        <taxon>Dikarya</taxon>
        <taxon>Ascomycota</taxon>
        <taxon>Pezizomycotina</taxon>
        <taxon>Eurotiomycetes</taxon>
        <taxon>Eurotiomycetidae</taxon>
        <taxon>Eurotiales</taxon>
        <taxon>Aspergillaceae</taxon>
        <taxon>Aspergillus</taxon>
        <taxon>Aspergillus subgen. Fumigati</taxon>
    </lineage>
</organism>
<evidence type="ECO:0000313" key="1">
    <source>
        <dbReference type="EMBL" id="EAW09334.1"/>
    </source>
</evidence>
<accession>A1CJL0</accession>
<dbReference type="OrthoDB" id="4426603at2759"/>